<gene>
    <name evidence="2" type="ORF">PMEA_00031952</name>
</gene>
<evidence type="ECO:0000259" key="1">
    <source>
        <dbReference type="Pfam" id="PF12770"/>
    </source>
</evidence>
<proteinExistence type="predicted"/>
<accession>A0AAU9XWF5</accession>
<dbReference type="AlphaFoldDB" id="A0AAU9XWF5"/>
<feature type="domain" description="CHAT" evidence="1">
    <location>
        <begin position="14"/>
        <end position="106"/>
    </location>
</feature>
<protein>
    <recommendedName>
        <fullName evidence="1">CHAT domain-containing protein</fullName>
    </recommendedName>
</protein>
<dbReference type="Pfam" id="PF12770">
    <property type="entry name" value="CHAT"/>
    <property type="match status" value="1"/>
</dbReference>
<comment type="caution">
    <text evidence="2">The sequence shown here is derived from an EMBL/GenBank/DDBJ whole genome shotgun (WGS) entry which is preliminary data.</text>
</comment>
<name>A0AAU9XWF5_9CNID</name>
<keyword evidence="3" id="KW-1185">Reference proteome</keyword>
<dbReference type="PANTHER" id="PTHR10098:SF108">
    <property type="entry name" value="TETRATRICOPEPTIDE REPEAT PROTEIN 28"/>
    <property type="match status" value="1"/>
</dbReference>
<dbReference type="PANTHER" id="PTHR10098">
    <property type="entry name" value="RAPSYN-RELATED"/>
    <property type="match status" value="1"/>
</dbReference>
<dbReference type="EMBL" id="CALNXJ010000071">
    <property type="protein sequence ID" value="CAH3159457.1"/>
    <property type="molecule type" value="Genomic_DNA"/>
</dbReference>
<evidence type="ECO:0000313" key="2">
    <source>
        <dbReference type="EMBL" id="CAH3159457.1"/>
    </source>
</evidence>
<evidence type="ECO:0000313" key="3">
    <source>
        <dbReference type="Proteomes" id="UP001159428"/>
    </source>
</evidence>
<dbReference type="Proteomes" id="UP001159428">
    <property type="component" value="Unassembled WGS sequence"/>
</dbReference>
<dbReference type="InterPro" id="IPR024983">
    <property type="entry name" value="CHAT_dom"/>
</dbReference>
<reference evidence="2 3" key="1">
    <citation type="submission" date="2022-05" db="EMBL/GenBank/DDBJ databases">
        <authorList>
            <consortium name="Genoscope - CEA"/>
            <person name="William W."/>
        </authorList>
    </citation>
    <scope>NUCLEOTIDE SEQUENCE [LARGE SCALE GENOMIC DNA]</scope>
</reference>
<organism evidence="2 3">
    <name type="scientific">Pocillopora meandrina</name>
    <dbReference type="NCBI Taxonomy" id="46732"/>
    <lineage>
        <taxon>Eukaryota</taxon>
        <taxon>Metazoa</taxon>
        <taxon>Cnidaria</taxon>
        <taxon>Anthozoa</taxon>
        <taxon>Hexacorallia</taxon>
        <taxon>Scleractinia</taxon>
        <taxon>Astrocoeniina</taxon>
        <taxon>Pocilloporidae</taxon>
        <taxon>Pocillopora</taxon>
    </lineage>
</organism>
<sequence>METGEVILAPNTARDNPQPQEKDYLLTMKDVMEAGLRARLVVLSCCYTARGEVMAEGVVCMAHSLLYAGARSVVVTLWAIDDEETLEFINFLYDALAKGKKASEALN</sequence>